<dbReference type="InterPro" id="IPR000620">
    <property type="entry name" value="EamA_dom"/>
</dbReference>
<keyword evidence="4 6" id="KW-0472">Membrane</keyword>
<comment type="subcellular location">
    <subcellularLocation>
        <location evidence="1">Membrane</location>
        <topology evidence="1">Multi-pass membrane protein</topology>
    </subcellularLocation>
</comment>
<sequence length="191" mass="20556">MMSFAAMLLLQNTVGMLPDVIFLFAKGEEKDYPDRFDPTSPDRPPPVAYVMLGLTCVLGLVMGWSMLNAQQYVTATTMMVMGNVNRILIIVGGAILMGESYSWLAIAGIMIAISGSIWYGYTRARVAYGKRKPQFLSVAEGLDKLDPESRSKSGHDVSQYSDGASNDISSDVQSNSNSSDHGGANGASSPR</sequence>
<feature type="compositionally biased region" description="Low complexity" evidence="5">
    <location>
        <begin position="165"/>
        <end position="180"/>
    </location>
</feature>
<reference evidence="8" key="1">
    <citation type="submission" date="2021-01" db="EMBL/GenBank/DDBJ databases">
        <authorList>
            <person name="Corre E."/>
            <person name="Pelletier E."/>
            <person name="Niang G."/>
            <person name="Scheremetjew M."/>
            <person name="Finn R."/>
            <person name="Kale V."/>
            <person name="Holt S."/>
            <person name="Cochrane G."/>
            <person name="Meng A."/>
            <person name="Brown T."/>
            <person name="Cohen L."/>
        </authorList>
    </citation>
    <scope>NUCLEOTIDE SEQUENCE</scope>
    <source>
        <strain evidence="8">CCMP281</strain>
    </source>
</reference>
<organism evidence="8">
    <name type="scientific">Haptolina ericina</name>
    <dbReference type="NCBI Taxonomy" id="156174"/>
    <lineage>
        <taxon>Eukaryota</taxon>
        <taxon>Haptista</taxon>
        <taxon>Haptophyta</taxon>
        <taxon>Prymnesiophyceae</taxon>
        <taxon>Prymnesiales</taxon>
        <taxon>Prymnesiaceae</taxon>
        <taxon>Haptolina</taxon>
    </lineage>
</organism>
<feature type="transmembrane region" description="Helical" evidence="6">
    <location>
        <begin position="103"/>
        <end position="121"/>
    </location>
</feature>
<feature type="transmembrane region" description="Helical" evidence="6">
    <location>
        <begin position="47"/>
        <end position="67"/>
    </location>
</feature>
<keyword evidence="2 6" id="KW-0812">Transmembrane</keyword>
<dbReference type="SUPFAM" id="SSF103481">
    <property type="entry name" value="Multidrug resistance efflux transporter EmrE"/>
    <property type="match status" value="1"/>
</dbReference>
<evidence type="ECO:0000256" key="6">
    <source>
        <dbReference type="SAM" id="Phobius"/>
    </source>
</evidence>
<accession>A0A7S3BBG1</accession>
<evidence type="ECO:0000256" key="3">
    <source>
        <dbReference type="ARBA" id="ARBA00022989"/>
    </source>
</evidence>
<dbReference type="AlphaFoldDB" id="A0A7S3BBG1"/>
<feature type="region of interest" description="Disordered" evidence="5">
    <location>
        <begin position="145"/>
        <end position="191"/>
    </location>
</feature>
<dbReference type="InterPro" id="IPR050186">
    <property type="entry name" value="TPT_transporter"/>
</dbReference>
<dbReference type="PANTHER" id="PTHR11132">
    <property type="entry name" value="SOLUTE CARRIER FAMILY 35"/>
    <property type="match status" value="1"/>
</dbReference>
<evidence type="ECO:0000259" key="7">
    <source>
        <dbReference type="Pfam" id="PF00892"/>
    </source>
</evidence>
<keyword evidence="3 6" id="KW-1133">Transmembrane helix</keyword>
<gene>
    <name evidence="8" type="ORF">HERI1096_LOCUS28273</name>
</gene>
<dbReference type="EMBL" id="HBHX01051180">
    <property type="protein sequence ID" value="CAE0130635.1"/>
    <property type="molecule type" value="Transcribed_RNA"/>
</dbReference>
<feature type="compositionally biased region" description="Basic and acidic residues" evidence="5">
    <location>
        <begin position="145"/>
        <end position="155"/>
    </location>
</feature>
<dbReference type="InterPro" id="IPR037185">
    <property type="entry name" value="EmrE-like"/>
</dbReference>
<feature type="domain" description="EamA" evidence="7">
    <location>
        <begin position="9"/>
        <end position="118"/>
    </location>
</feature>
<evidence type="ECO:0000313" key="8">
    <source>
        <dbReference type="EMBL" id="CAE0130635.1"/>
    </source>
</evidence>
<dbReference type="Pfam" id="PF00892">
    <property type="entry name" value="EamA"/>
    <property type="match status" value="1"/>
</dbReference>
<evidence type="ECO:0000256" key="5">
    <source>
        <dbReference type="SAM" id="MobiDB-lite"/>
    </source>
</evidence>
<dbReference type="GO" id="GO:0016020">
    <property type="term" value="C:membrane"/>
    <property type="evidence" value="ECO:0007669"/>
    <property type="project" value="UniProtKB-SubCell"/>
</dbReference>
<proteinExistence type="predicted"/>
<evidence type="ECO:0000256" key="1">
    <source>
        <dbReference type="ARBA" id="ARBA00004141"/>
    </source>
</evidence>
<protein>
    <recommendedName>
        <fullName evidence="7">EamA domain-containing protein</fullName>
    </recommendedName>
</protein>
<feature type="transmembrane region" description="Helical" evidence="6">
    <location>
        <begin position="79"/>
        <end position="97"/>
    </location>
</feature>
<evidence type="ECO:0000256" key="4">
    <source>
        <dbReference type="ARBA" id="ARBA00023136"/>
    </source>
</evidence>
<evidence type="ECO:0000256" key="2">
    <source>
        <dbReference type="ARBA" id="ARBA00022692"/>
    </source>
</evidence>
<name>A0A7S3BBG1_9EUKA</name>